<feature type="compositionally biased region" description="Basic and acidic residues" evidence="1">
    <location>
        <begin position="20"/>
        <end position="31"/>
    </location>
</feature>
<accession>A0A3P7JSG6</accession>
<evidence type="ECO:0000313" key="3">
    <source>
        <dbReference type="Proteomes" id="UP000270094"/>
    </source>
</evidence>
<evidence type="ECO:0000256" key="1">
    <source>
        <dbReference type="SAM" id="MobiDB-lite"/>
    </source>
</evidence>
<evidence type="ECO:0000313" key="2">
    <source>
        <dbReference type="EMBL" id="VDM82849.1"/>
    </source>
</evidence>
<gene>
    <name evidence="2" type="ORF">SVUK_LOCUS17847</name>
</gene>
<name>A0A3P7JSG6_STRVU</name>
<sequence>MMKCKPSDSDALPKPTKKRKLDEESHCITLE</sequence>
<feature type="region of interest" description="Disordered" evidence="1">
    <location>
        <begin position="1"/>
        <end position="31"/>
    </location>
</feature>
<dbReference type="AlphaFoldDB" id="A0A3P7JSG6"/>
<reference evidence="2 3" key="1">
    <citation type="submission" date="2018-11" db="EMBL/GenBank/DDBJ databases">
        <authorList>
            <consortium name="Pathogen Informatics"/>
        </authorList>
    </citation>
    <scope>NUCLEOTIDE SEQUENCE [LARGE SCALE GENOMIC DNA]</scope>
</reference>
<dbReference type="Proteomes" id="UP000270094">
    <property type="component" value="Unassembled WGS sequence"/>
</dbReference>
<proteinExistence type="predicted"/>
<organism evidence="2 3">
    <name type="scientific">Strongylus vulgaris</name>
    <name type="common">Blood worm</name>
    <dbReference type="NCBI Taxonomy" id="40348"/>
    <lineage>
        <taxon>Eukaryota</taxon>
        <taxon>Metazoa</taxon>
        <taxon>Ecdysozoa</taxon>
        <taxon>Nematoda</taxon>
        <taxon>Chromadorea</taxon>
        <taxon>Rhabditida</taxon>
        <taxon>Rhabditina</taxon>
        <taxon>Rhabditomorpha</taxon>
        <taxon>Strongyloidea</taxon>
        <taxon>Strongylidae</taxon>
        <taxon>Strongylus</taxon>
    </lineage>
</organism>
<protein>
    <submittedName>
        <fullName evidence="2">Uncharacterized protein</fullName>
    </submittedName>
</protein>
<keyword evidence="3" id="KW-1185">Reference proteome</keyword>
<dbReference type="EMBL" id="UYYB01119751">
    <property type="protein sequence ID" value="VDM82849.1"/>
    <property type="molecule type" value="Genomic_DNA"/>
</dbReference>